<organism evidence="2 3">
    <name type="scientific">Culicoidibacter larvae</name>
    <dbReference type="NCBI Taxonomy" id="2579976"/>
    <lineage>
        <taxon>Bacteria</taxon>
        <taxon>Bacillati</taxon>
        <taxon>Bacillota</taxon>
        <taxon>Culicoidibacteria</taxon>
        <taxon>Culicoidibacterales</taxon>
        <taxon>Culicoidibacteraceae</taxon>
        <taxon>Culicoidibacter</taxon>
    </lineage>
</organism>
<protein>
    <submittedName>
        <fullName evidence="2">Gamma-glutamylcyclotransferase</fullName>
    </submittedName>
</protein>
<dbReference type="InterPro" id="IPR013024">
    <property type="entry name" value="GGCT-like"/>
</dbReference>
<dbReference type="GO" id="GO:0016740">
    <property type="term" value="F:transferase activity"/>
    <property type="evidence" value="ECO:0007669"/>
    <property type="project" value="UniProtKB-KW"/>
</dbReference>
<dbReference type="AlphaFoldDB" id="A0A5R8QHH4"/>
<dbReference type="EMBL" id="VBWP01000001">
    <property type="protein sequence ID" value="TLG77412.1"/>
    <property type="molecule type" value="Genomic_DNA"/>
</dbReference>
<keyword evidence="3" id="KW-1185">Reference proteome</keyword>
<comment type="caution">
    <text evidence="2">The sequence shown here is derived from an EMBL/GenBank/DDBJ whole genome shotgun (WGS) entry which is preliminary data.</text>
</comment>
<evidence type="ECO:0000313" key="2">
    <source>
        <dbReference type="EMBL" id="TLG77412.1"/>
    </source>
</evidence>
<evidence type="ECO:0000259" key="1">
    <source>
        <dbReference type="Pfam" id="PF06094"/>
    </source>
</evidence>
<gene>
    <name evidence="2" type="ORF">FEZ08_01980</name>
</gene>
<dbReference type="InterPro" id="IPR036568">
    <property type="entry name" value="GGCT-like_sf"/>
</dbReference>
<reference evidence="2 3" key="1">
    <citation type="submission" date="2019-05" db="EMBL/GenBank/DDBJ databases">
        <title>Culicoidintestinum kansasii gen. nov., sp. nov. from the gastrointestinal tract of the biting midge, Culicoides sonorensis.</title>
        <authorList>
            <person name="Neupane S."/>
            <person name="Ghosh A."/>
            <person name="Gunther S."/>
            <person name="Martin K."/>
            <person name="Zurek L."/>
        </authorList>
    </citation>
    <scope>NUCLEOTIDE SEQUENCE [LARGE SCALE GENOMIC DNA]</scope>
    <source>
        <strain evidence="2 3">CS-1</strain>
    </source>
</reference>
<keyword evidence="2" id="KW-0808">Transferase</keyword>
<sequence length="139" mass="16288">MENAIFVYGSLMTGFWNYDKSLNGHVKQVIPAKVRGSLYHLAHKGYPALISGDDWVYGEYMEVNNLEDLKPILNKIESYYGPNDPRNEYNHILMPIYNLENEVIGQAPVYHYNADLDVEFLNKRIYIPHGSWRQFMEEK</sequence>
<dbReference type="OrthoDB" id="8538589at2"/>
<dbReference type="CDD" id="cd06661">
    <property type="entry name" value="GGCT_like"/>
    <property type="match status" value="1"/>
</dbReference>
<dbReference type="RefSeq" id="WP_138190021.1">
    <property type="nucleotide sequence ID" value="NZ_VBWP01000001.1"/>
</dbReference>
<dbReference type="InParanoid" id="A0A5R8QHH4"/>
<name>A0A5R8QHH4_9FIRM</name>
<dbReference type="SUPFAM" id="SSF110857">
    <property type="entry name" value="Gamma-glutamyl cyclotransferase-like"/>
    <property type="match status" value="1"/>
</dbReference>
<dbReference type="InterPro" id="IPR009288">
    <property type="entry name" value="AIG2-like_dom"/>
</dbReference>
<proteinExistence type="predicted"/>
<feature type="domain" description="Gamma-glutamylcyclotransferase AIG2-like" evidence="1">
    <location>
        <begin position="5"/>
        <end position="133"/>
    </location>
</feature>
<accession>A0A5R8QHH4</accession>
<dbReference type="Pfam" id="PF06094">
    <property type="entry name" value="GGACT"/>
    <property type="match status" value="1"/>
</dbReference>
<dbReference type="Gene3D" id="3.10.490.10">
    <property type="entry name" value="Gamma-glutamyl cyclotransferase-like"/>
    <property type="match status" value="1"/>
</dbReference>
<dbReference type="Proteomes" id="UP000306912">
    <property type="component" value="Unassembled WGS sequence"/>
</dbReference>
<evidence type="ECO:0000313" key="3">
    <source>
        <dbReference type="Proteomes" id="UP000306912"/>
    </source>
</evidence>